<dbReference type="InterPro" id="IPR011530">
    <property type="entry name" value="rRNA_adenine_dimethylase"/>
</dbReference>
<dbReference type="UniPathway" id="UPA00244">
    <property type="reaction ID" value="UER00312"/>
</dbReference>
<comment type="caution">
    <text evidence="20">The sequence shown here is derived from an EMBL/GenBank/DDBJ whole genome shotgun (WGS) entry which is preliminary data.</text>
</comment>
<dbReference type="SUPFAM" id="SSF53659">
    <property type="entry name" value="Isocitrate/Isopropylmalate dehydrogenase-like"/>
    <property type="match status" value="1"/>
</dbReference>
<dbReference type="Gene3D" id="1.10.8.100">
    <property type="entry name" value="Ribosomal RNA adenine dimethylase-like, domain 2"/>
    <property type="match status" value="1"/>
</dbReference>
<keyword evidence="12 15" id="KW-0520">NAD</keyword>
<dbReference type="GO" id="GO:0052908">
    <property type="term" value="F:16S rRNA (adenine(1518)-N(6)/adenine(1519)-N(6))-dimethyltransferase activity"/>
    <property type="evidence" value="ECO:0007669"/>
    <property type="project" value="UniProtKB-EC"/>
</dbReference>
<dbReference type="Gene3D" id="3.40.718.10">
    <property type="entry name" value="Isopropylmalate Dehydrogenase"/>
    <property type="match status" value="1"/>
</dbReference>
<keyword evidence="5 16" id="KW-0949">S-adenosyl-L-methionine</keyword>
<keyword evidence="14 15" id="KW-0170">Cobalt</keyword>
<dbReference type="GO" id="GO:0042823">
    <property type="term" value="P:pyridoxal phosphate biosynthetic process"/>
    <property type="evidence" value="ECO:0007669"/>
    <property type="project" value="UniProtKB-UniRule"/>
</dbReference>
<keyword evidence="1 15" id="KW-0963">Cytoplasm</keyword>
<dbReference type="FunFam" id="1.10.8.100:FF:000001">
    <property type="entry name" value="Ribosomal RNA small subunit methyltransferase A"/>
    <property type="match status" value="1"/>
</dbReference>
<evidence type="ECO:0000256" key="17">
    <source>
        <dbReference type="PROSITE-ProRule" id="PRU01026"/>
    </source>
</evidence>
<feature type="compositionally biased region" description="Gly residues" evidence="18">
    <location>
        <begin position="335"/>
        <end position="364"/>
    </location>
</feature>
<comment type="pathway">
    <text evidence="15">Cofactor biosynthesis; pyridoxine 5'-phosphate biosynthesis; pyridoxine 5'-phosphate from D-erythrose 4-phosphate: step 4/5.</text>
</comment>
<organism evidence="20 21">
    <name type="scientific">Candidatus Accumulibacter appositus</name>
    <dbReference type="NCBI Taxonomy" id="1454003"/>
    <lineage>
        <taxon>Bacteria</taxon>
        <taxon>Pseudomonadati</taxon>
        <taxon>Pseudomonadota</taxon>
        <taxon>Betaproteobacteria</taxon>
        <taxon>Candidatus Accumulibacter</taxon>
    </lineage>
</organism>
<comment type="miscellaneous">
    <text evidence="15">The active site is located at the dimer interface.</text>
</comment>
<proteinExistence type="inferred from homology"/>
<keyword evidence="8 15" id="KW-0460">Magnesium</keyword>
<feature type="binding site" evidence="16 17">
    <location>
        <position position="415"/>
    </location>
    <ligand>
        <name>S-adenosyl-L-methionine</name>
        <dbReference type="ChEBI" id="CHEBI:59789"/>
    </ligand>
</feature>
<evidence type="ECO:0000313" key="21">
    <source>
        <dbReference type="Proteomes" id="UP000021816"/>
    </source>
</evidence>
<evidence type="ECO:0000259" key="19">
    <source>
        <dbReference type="SMART" id="SM00650"/>
    </source>
</evidence>
<dbReference type="GO" id="GO:0008615">
    <property type="term" value="P:pyridoxine biosynthetic process"/>
    <property type="evidence" value="ECO:0007669"/>
    <property type="project" value="UniProtKB-UniRule"/>
</dbReference>
<dbReference type="InterPro" id="IPR001737">
    <property type="entry name" value="KsgA/Erm"/>
</dbReference>
<comment type="cofactor">
    <cofactor evidence="15">
        <name>Zn(2+)</name>
        <dbReference type="ChEBI" id="CHEBI:29105"/>
    </cofactor>
    <cofactor evidence="15">
        <name>Mg(2+)</name>
        <dbReference type="ChEBI" id="CHEBI:18420"/>
    </cofactor>
    <cofactor evidence="15">
        <name>Co(2+)</name>
        <dbReference type="ChEBI" id="CHEBI:48828"/>
    </cofactor>
    <text evidence="15">Binds 1 divalent metal cation per subunit. Can use ions such as Zn(2+), Mg(2+) or Co(2+).</text>
</comment>
<feature type="binding site" evidence="15">
    <location>
        <position position="140"/>
    </location>
    <ligand>
        <name>substrate</name>
    </ligand>
</feature>
<dbReference type="SUPFAM" id="SSF53335">
    <property type="entry name" value="S-adenosyl-L-methionine-dependent methyltransferases"/>
    <property type="match status" value="1"/>
</dbReference>
<comment type="similarity">
    <text evidence="16">Belongs to the class I-like SAM-binding methyltransferase superfamily. rRNA adenine N(6)-methyltransferase family. RsmA subfamily.</text>
</comment>
<keyword evidence="11 15" id="KW-0560">Oxidoreductase</keyword>
<keyword evidence="6 15" id="KW-0479">Metal-binding</keyword>
<keyword evidence="4 16" id="KW-0808">Transferase</keyword>
<dbReference type="AlphaFoldDB" id="A0A011NYU3"/>
<feature type="binding site" evidence="15">
    <location>
        <position position="170"/>
    </location>
    <ligand>
        <name>a divalent metal cation</name>
        <dbReference type="ChEBI" id="CHEBI:60240"/>
        <note>ligand shared between dimeric partners</note>
    </ligand>
</feature>
<dbReference type="SMART" id="SM00650">
    <property type="entry name" value="rADc"/>
    <property type="match status" value="1"/>
</dbReference>
<evidence type="ECO:0000256" key="14">
    <source>
        <dbReference type="ARBA" id="ARBA00023285"/>
    </source>
</evidence>
<gene>
    <name evidence="20" type="primary">pdxA1</name>
    <name evidence="16" type="synonym">ksgA</name>
    <name evidence="15" type="synonym">pdxA</name>
    <name evidence="16" type="synonym">rsmA</name>
    <name evidence="20" type="ORF">AW10_01796</name>
</gene>
<accession>A0A011NYU3</accession>
<dbReference type="HAMAP" id="MF_00536">
    <property type="entry name" value="PdxA"/>
    <property type="match status" value="1"/>
</dbReference>
<dbReference type="PANTHER" id="PTHR30004:SF5">
    <property type="entry name" value="4-HYDROXYTHREONINE-4-PHOSPHATE DEHYDROGENASE"/>
    <property type="match status" value="1"/>
</dbReference>
<feature type="binding site" evidence="16 17">
    <location>
        <position position="388"/>
    </location>
    <ligand>
        <name>S-adenosyl-L-methionine</name>
        <dbReference type="ChEBI" id="CHEBI:59789"/>
    </ligand>
</feature>
<evidence type="ECO:0000256" key="5">
    <source>
        <dbReference type="ARBA" id="ARBA00022691"/>
    </source>
</evidence>
<dbReference type="HAMAP" id="MF_00607">
    <property type="entry name" value="16SrRNA_methyltr_A"/>
    <property type="match status" value="1"/>
</dbReference>
<sequence>MSAVSSVPVIAVSSGEPAGVGPEICLRLADCALDARFPARIVVLADRSLLAERAAALNFPGRLRDWQPDLSPQAGTLDILHLPLAAAATPGRLDAANSPYVLALLDRALDGCQSGEFAAMVTAPVHKGVINDAGIPFSGHTEYLAQKTATPRVVMMLAGGGLRVALVTTHLPLRDVPAAVTQDAVEETLRILHREMAAKYGIARPRILVAGLNPHAGEGGYLGHEEIEVITPVLERLRGEGMSLLGPLPADTMFSPPVLERGDCVLAMYHDQGLTALKYASFGQGINVTLGLPIIRTSVDHGTALELAGSNGAGTGGERTSRSRQLAGGHRAGHRNGGAGGAGGSGGSGGAGGAGGSGGTGGSGRSNQRQPASEGMSAHVARKRFGQNFLVDQQVIAEIIEELAVQRGETVVEIGPGLAALTAPLLQRLDHLHVVEIDRDIVARLGKSFSAERLTVHEGDALAFDFGRLASTTASQLRIVGNLPYNISTPLLFHLATFGTCVRDMHFMLQREVVERMIAEPGSGEVGRLTVMLQYRFVIDRLLDVPPEAFDPAPKVHSALVRLIPRPPKALSVVNEAHFAALVAAAFRQRRKMLRNSLRGMLDEDQLAALGVSPTCRAEELSVADFIRLANSLT</sequence>
<dbReference type="InterPro" id="IPR037510">
    <property type="entry name" value="PdxA"/>
</dbReference>
<feature type="binding site" evidence="15">
    <location>
        <position position="296"/>
    </location>
    <ligand>
        <name>substrate</name>
    </ligand>
</feature>
<dbReference type="GO" id="GO:0008270">
    <property type="term" value="F:zinc ion binding"/>
    <property type="evidence" value="ECO:0007669"/>
    <property type="project" value="UniProtKB-UniRule"/>
</dbReference>
<comment type="catalytic activity">
    <reaction evidence="16">
        <text>adenosine(1518)/adenosine(1519) in 16S rRNA + 4 S-adenosyl-L-methionine = N(6)-dimethyladenosine(1518)/N(6)-dimethyladenosine(1519) in 16S rRNA + 4 S-adenosyl-L-homocysteine + 4 H(+)</text>
        <dbReference type="Rhea" id="RHEA:19609"/>
        <dbReference type="Rhea" id="RHEA-COMP:10232"/>
        <dbReference type="Rhea" id="RHEA-COMP:10233"/>
        <dbReference type="ChEBI" id="CHEBI:15378"/>
        <dbReference type="ChEBI" id="CHEBI:57856"/>
        <dbReference type="ChEBI" id="CHEBI:59789"/>
        <dbReference type="ChEBI" id="CHEBI:74411"/>
        <dbReference type="ChEBI" id="CHEBI:74493"/>
        <dbReference type="EC" id="2.1.1.182"/>
    </reaction>
</comment>
<evidence type="ECO:0000256" key="12">
    <source>
        <dbReference type="ARBA" id="ARBA00023027"/>
    </source>
</evidence>
<dbReference type="Pfam" id="PF04166">
    <property type="entry name" value="PdxA"/>
    <property type="match status" value="1"/>
</dbReference>
<feature type="binding site" evidence="15">
    <location>
        <position position="270"/>
    </location>
    <ligand>
        <name>a divalent metal cation</name>
        <dbReference type="ChEBI" id="CHEBI:60240"/>
        <note>ligand shared between dimeric partners</note>
    </ligand>
</feature>
<feature type="domain" description="Ribosomal RNA adenine methylase transferase N-terminal" evidence="19">
    <location>
        <begin position="395"/>
        <end position="567"/>
    </location>
</feature>
<dbReference type="PROSITE" id="PS01131">
    <property type="entry name" value="RRNA_A_DIMETH"/>
    <property type="match status" value="1"/>
</dbReference>
<name>A0A011NYU3_9PROT</name>
<dbReference type="NCBIfam" id="TIGR00557">
    <property type="entry name" value="pdxA"/>
    <property type="match status" value="1"/>
</dbReference>
<feature type="binding site" evidence="15">
    <location>
        <position position="215"/>
    </location>
    <ligand>
        <name>a divalent metal cation</name>
        <dbReference type="ChEBI" id="CHEBI:60240"/>
        <note>ligand shared between dimeric partners</note>
    </ligand>
</feature>
<evidence type="ECO:0000256" key="1">
    <source>
        <dbReference type="ARBA" id="ARBA00022490"/>
    </source>
</evidence>
<keyword evidence="9 15" id="KW-0521">NADP</keyword>
<evidence type="ECO:0000256" key="2">
    <source>
        <dbReference type="ARBA" id="ARBA00022552"/>
    </source>
</evidence>
<dbReference type="InterPro" id="IPR023165">
    <property type="entry name" value="rRNA_Ade_diMease-like_C"/>
</dbReference>
<dbReference type="EC" id="1.1.1.262" evidence="15"/>
<comment type="subcellular location">
    <subcellularLocation>
        <location evidence="15">Cytoplasm</location>
    </subcellularLocation>
</comment>
<keyword evidence="7 15" id="KW-0862">Zinc</keyword>
<keyword evidence="2 16" id="KW-0698">rRNA processing</keyword>
<dbReference type="GO" id="GO:0005737">
    <property type="term" value="C:cytoplasm"/>
    <property type="evidence" value="ECO:0007669"/>
    <property type="project" value="UniProtKB-SubCell"/>
</dbReference>
<dbReference type="InterPro" id="IPR020598">
    <property type="entry name" value="rRNA_Ade_methylase_Trfase_N"/>
</dbReference>
<dbReference type="PANTHER" id="PTHR30004">
    <property type="entry name" value="4-HYDROXYTHREONINE-4-PHOSPHATE DEHYDROGENASE"/>
    <property type="match status" value="1"/>
</dbReference>
<evidence type="ECO:0000256" key="7">
    <source>
        <dbReference type="ARBA" id="ARBA00022833"/>
    </source>
</evidence>
<evidence type="ECO:0000256" key="16">
    <source>
        <dbReference type="HAMAP-Rule" id="MF_00607"/>
    </source>
</evidence>
<dbReference type="Proteomes" id="UP000021816">
    <property type="component" value="Unassembled WGS sequence"/>
</dbReference>
<comment type="catalytic activity">
    <reaction evidence="15">
        <text>4-(phosphooxy)-L-threonine + NAD(+) = 3-amino-2-oxopropyl phosphate + CO2 + NADH</text>
        <dbReference type="Rhea" id="RHEA:32275"/>
        <dbReference type="ChEBI" id="CHEBI:16526"/>
        <dbReference type="ChEBI" id="CHEBI:57279"/>
        <dbReference type="ChEBI" id="CHEBI:57540"/>
        <dbReference type="ChEBI" id="CHEBI:57945"/>
        <dbReference type="ChEBI" id="CHEBI:58452"/>
        <dbReference type="EC" id="1.1.1.262"/>
    </reaction>
</comment>
<evidence type="ECO:0000256" key="18">
    <source>
        <dbReference type="SAM" id="MobiDB-lite"/>
    </source>
</evidence>
<evidence type="ECO:0000256" key="13">
    <source>
        <dbReference type="ARBA" id="ARBA00023096"/>
    </source>
</evidence>
<keyword evidence="13 15" id="KW-0664">Pyridoxine biosynthesis</keyword>
<dbReference type="GO" id="GO:0003723">
    <property type="term" value="F:RNA binding"/>
    <property type="evidence" value="ECO:0007669"/>
    <property type="project" value="UniProtKB-UniRule"/>
</dbReference>
<feature type="binding site" evidence="16 17">
    <location>
        <position position="482"/>
    </location>
    <ligand>
        <name>S-adenosyl-L-methionine</name>
        <dbReference type="ChEBI" id="CHEBI:59789"/>
    </ligand>
</feature>
<comment type="function">
    <text evidence="15">Catalyzes the NAD(P)-dependent oxidation of 4-(phosphooxy)-L-threonine (HTP) into 2-amino-3-oxo-4-(phosphooxy)butyric acid which spontaneously decarboxylates to form 3-amino-2-oxopropyl phosphate (AHAP).</text>
</comment>
<dbReference type="PATRIC" id="fig|1454003.3.peg.1851"/>
<comment type="subunit">
    <text evidence="15">Homodimer.</text>
</comment>
<keyword evidence="10 16" id="KW-0694">RNA-binding</keyword>
<feature type="binding site" evidence="15">
    <location>
        <position position="141"/>
    </location>
    <ligand>
        <name>substrate</name>
    </ligand>
</feature>
<comment type="similarity">
    <text evidence="15">Belongs to the PdxA family.</text>
</comment>
<feature type="binding site" evidence="15">
    <location>
        <position position="287"/>
    </location>
    <ligand>
        <name>substrate</name>
    </ligand>
</feature>
<dbReference type="GO" id="GO:0050570">
    <property type="term" value="F:4-hydroxythreonine-4-phosphate dehydrogenase activity"/>
    <property type="evidence" value="ECO:0007669"/>
    <property type="project" value="UniProtKB-UniRule"/>
</dbReference>
<dbReference type="GO" id="GO:0050897">
    <property type="term" value="F:cobalt ion binding"/>
    <property type="evidence" value="ECO:0007669"/>
    <property type="project" value="UniProtKB-UniRule"/>
</dbReference>
<reference evidence="20 21" key="1">
    <citation type="submission" date="2014-02" db="EMBL/GenBank/DDBJ databases">
        <title>Expanding our view of genomic diversity in Candidatus Accumulibacter clades.</title>
        <authorList>
            <person name="Skennerton C.T."/>
            <person name="Barr J.J."/>
            <person name="Slater F.R."/>
            <person name="Bond P.L."/>
            <person name="Tyson G.W."/>
        </authorList>
    </citation>
    <scope>NUCLEOTIDE SEQUENCE [LARGE SCALE GENOMIC DNA]</scope>
    <source>
        <strain evidence="21">BA-92</strain>
    </source>
</reference>
<dbReference type="GO" id="GO:0000287">
    <property type="term" value="F:magnesium ion binding"/>
    <property type="evidence" value="ECO:0007669"/>
    <property type="project" value="UniProtKB-UniRule"/>
</dbReference>
<comment type="function">
    <text evidence="16">Specifically dimethylates two adjacent adenosines (A1518 and A1519) in the loop of a conserved hairpin near the 3'-end of 16S rRNA in the 30S particle. May play a critical role in biogenesis of 30S subunits.</text>
</comment>
<keyword evidence="3 16" id="KW-0489">Methyltransferase</keyword>
<dbReference type="PROSITE" id="PS51689">
    <property type="entry name" value="SAM_RNA_A_N6_MT"/>
    <property type="match status" value="1"/>
</dbReference>
<evidence type="ECO:0000256" key="8">
    <source>
        <dbReference type="ARBA" id="ARBA00022842"/>
    </source>
</evidence>
<evidence type="ECO:0000256" key="4">
    <source>
        <dbReference type="ARBA" id="ARBA00022679"/>
    </source>
</evidence>
<dbReference type="InterPro" id="IPR029063">
    <property type="entry name" value="SAM-dependent_MTases_sf"/>
</dbReference>
<feature type="binding site" evidence="16 17">
    <location>
        <position position="390"/>
    </location>
    <ligand>
        <name>S-adenosyl-L-methionine</name>
        <dbReference type="ChEBI" id="CHEBI:59789"/>
    </ligand>
</feature>
<dbReference type="NCBIfam" id="TIGR00755">
    <property type="entry name" value="ksgA"/>
    <property type="match status" value="1"/>
</dbReference>
<evidence type="ECO:0000256" key="3">
    <source>
        <dbReference type="ARBA" id="ARBA00022603"/>
    </source>
</evidence>
<dbReference type="InterPro" id="IPR005255">
    <property type="entry name" value="PdxA_fam"/>
</dbReference>
<protein>
    <recommendedName>
        <fullName evidence="15 16">Multifunctional fusion protein</fullName>
    </recommendedName>
    <domain>
        <recommendedName>
            <fullName evidence="16">Ribosomal RNA small subunit methyltransferase A</fullName>
            <ecNumber evidence="16">2.1.1.182</ecNumber>
        </recommendedName>
        <alternativeName>
            <fullName evidence="16">16S rRNA (adenine(1518)-N(6)/adenine(1519)-N(6))-dimethyltransferase</fullName>
        </alternativeName>
        <alternativeName>
            <fullName evidence="16">16S rRNA dimethyladenosine transferase</fullName>
        </alternativeName>
        <alternativeName>
            <fullName evidence="16">16S rRNA dimethylase</fullName>
        </alternativeName>
        <alternativeName>
            <fullName evidence="16">S-adenosylmethionine-6-N', N'-adenosyl(rRNA) dimethyltransferase</fullName>
        </alternativeName>
    </domain>
    <domain>
        <recommendedName>
            <fullName evidence="15">4-hydroxythreonine-4-phosphate dehydrogenase</fullName>
            <ecNumber evidence="15">1.1.1.262</ecNumber>
        </recommendedName>
        <alternativeName>
            <fullName evidence="15">4-(phosphohydroxy)-L-threonine dehydrogenase</fullName>
        </alternativeName>
    </domain>
</protein>
<evidence type="ECO:0000256" key="10">
    <source>
        <dbReference type="ARBA" id="ARBA00022884"/>
    </source>
</evidence>
<dbReference type="Gene3D" id="3.40.50.150">
    <property type="entry name" value="Vaccinia Virus protein VP39"/>
    <property type="match status" value="1"/>
</dbReference>
<evidence type="ECO:0000256" key="6">
    <source>
        <dbReference type="ARBA" id="ARBA00022723"/>
    </source>
</evidence>
<feature type="binding site" evidence="16 17">
    <location>
        <position position="460"/>
    </location>
    <ligand>
        <name>S-adenosyl-L-methionine</name>
        <dbReference type="ChEBI" id="CHEBI:59789"/>
    </ligand>
</feature>
<feature type="region of interest" description="Disordered" evidence="18">
    <location>
        <begin position="306"/>
        <end position="378"/>
    </location>
</feature>
<feature type="binding site" evidence="15">
    <location>
        <position position="278"/>
    </location>
    <ligand>
        <name>substrate</name>
    </ligand>
</feature>
<evidence type="ECO:0000256" key="11">
    <source>
        <dbReference type="ARBA" id="ARBA00023002"/>
    </source>
</evidence>
<evidence type="ECO:0000313" key="20">
    <source>
        <dbReference type="EMBL" id="EXI80466.1"/>
    </source>
</evidence>
<dbReference type="STRING" id="1454003.AW10_01796"/>
<dbReference type="InterPro" id="IPR020596">
    <property type="entry name" value="rRNA_Ade_Mease_Trfase_CS"/>
</dbReference>
<evidence type="ECO:0000256" key="9">
    <source>
        <dbReference type="ARBA" id="ARBA00022857"/>
    </source>
</evidence>
<dbReference type="EC" id="2.1.1.182" evidence="16"/>
<evidence type="ECO:0000256" key="15">
    <source>
        <dbReference type="HAMAP-Rule" id="MF_00536"/>
    </source>
</evidence>
<dbReference type="GO" id="GO:0051287">
    <property type="term" value="F:NAD binding"/>
    <property type="evidence" value="ECO:0007669"/>
    <property type="project" value="InterPro"/>
</dbReference>
<dbReference type="Pfam" id="PF00398">
    <property type="entry name" value="RrnaAD"/>
    <property type="match status" value="1"/>
</dbReference>
<feature type="binding site" evidence="16 17">
    <location>
        <position position="436"/>
    </location>
    <ligand>
        <name>S-adenosyl-L-methionine</name>
        <dbReference type="ChEBI" id="CHEBI:59789"/>
    </ligand>
</feature>
<dbReference type="EMBL" id="JEMX01000032">
    <property type="protein sequence ID" value="EXI80466.1"/>
    <property type="molecule type" value="Genomic_DNA"/>
</dbReference>